<feature type="compositionally biased region" description="Basic and acidic residues" evidence="1">
    <location>
        <begin position="7"/>
        <end position="21"/>
    </location>
</feature>
<keyword evidence="3" id="KW-1185">Reference proteome</keyword>
<evidence type="ECO:0000313" key="2">
    <source>
        <dbReference type="EMBL" id="CEP20098.1"/>
    </source>
</evidence>
<name>A0A0B7NXI6_9FUNG</name>
<feature type="region of interest" description="Disordered" evidence="1">
    <location>
        <begin position="148"/>
        <end position="218"/>
    </location>
</feature>
<dbReference type="OrthoDB" id="10330711at2759"/>
<dbReference type="Proteomes" id="UP000054107">
    <property type="component" value="Unassembled WGS sequence"/>
</dbReference>
<reference evidence="2 3" key="1">
    <citation type="submission" date="2014-09" db="EMBL/GenBank/DDBJ databases">
        <authorList>
            <person name="Ellenberger Sabrina"/>
        </authorList>
    </citation>
    <scope>NUCLEOTIDE SEQUENCE [LARGE SCALE GENOMIC DNA]</scope>
    <source>
        <strain evidence="2 3">CBS 412.66</strain>
    </source>
</reference>
<gene>
    <name evidence="2" type="primary">PARPA_14419.1 scaffold 50209</name>
</gene>
<evidence type="ECO:0000313" key="3">
    <source>
        <dbReference type="Proteomes" id="UP000054107"/>
    </source>
</evidence>
<protein>
    <submittedName>
        <fullName evidence="2">Uncharacterized protein</fullName>
    </submittedName>
</protein>
<feature type="region of interest" description="Disordered" evidence="1">
    <location>
        <begin position="1"/>
        <end position="21"/>
    </location>
</feature>
<organism evidence="2 3">
    <name type="scientific">Parasitella parasitica</name>
    <dbReference type="NCBI Taxonomy" id="35722"/>
    <lineage>
        <taxon>Eukaryota</taxon>
        <taxon>Fungi</taxon>
        <taxon>Fungi incertae sedis</taxon>
        <taxon>Mucoromycota</taxon>
        <taxon>Mucoromycotina</taxon>
        <taxon>Mucoromycetes</taxon>
        <taxon>Mucorales</taxon>
        <taxon>Mucorineae</taxon>
        <taxon>Mucoraceae</taxon>
        <taxon>Parasitella</taxon>
    </lineage>
</organism>
<accession>A0A0B7NXI6</accession>
<proteinExistence type="predicted"/>
<evidence type="ECO:0000256" key="1">
    <source>
        <dbReference type="SAM" id="MobiDB-lite"/>
    </source>
</evidence>
<dbReference type="EMBL" id="LN734207">
    <property type="protein sequence ID" value="CEP20098.1"/>
    <property type="molecule type" value="Genomic_DNA"/>
</dbReference>
<sequence>MTSLELPRSREASEVTAEKYQDDEMYESDDEFMIVESPDLPAKDIRALVSVCSALCRSDAFSRAIAAEDLRRKLYHDRQESIPGYALDTAATLVNSLRTITPSNKRDLSLVNWLQLRHLRNVLVRFSGKNTKRKPIYLTVVKDRDAQDQDAVRVDHSDESRREHPPPKKLSFSRTGTPSTTKPGTLQATVAQLNKRNYRSQQESTREHPSAQSSTSTQRAPFTVKCSFNKDVNDLMAKSKSFNESFNYCRRFLRRKQLAIDKEYSTLVDIINGVIENHCFYLIHKAERSSQKDFDCSIARRLTIIVLCISFPRAIDLFWGFQMGIPTIFNITQH</sequence>
<feature type="compositionally biased region" description="Basic and acidic residues" evidence="1">
    <location>
        <begin position="148"/>
        <end position="166"/>
    </location>
</feature>
<dbReference type="AlphaFoldDB" id="A0A0B7NXI6"/>
<feature type="compositionally biased region" description="Polar residues" evidence="1">
    <location>
        <begin position="172"/>
        <end position="203"/>
    </location>
</feature>